<keyword evidence="6 8" id="KW-0720">Serine protease</keyword>
<organism evidence="11 12">
    <name type="scientific">Patiria miniata</name>
    <name type="common">Bat star</name>
    <name type="synonym">Asterina miniata</name>
    <dbReference type="NCBI Taxonomy" id="46514"/>
    <lineage>
        <taxon>Eukaryota</taxon>
        <taxon>Metazoa</taxon>
        <taxon>Echinodermata</taxon>
        <taxon>Eleutherozoa</taxon>
        <taxon>Asterozoa</taxon>
        <taxon>Asteroidea</taxon>
        <taxon>Valvatacea</taxon>
        <taxon>Valvatida</taxon>
        <taxon>Asterinidae</taxon>
        <taxon>Patiria</taxon>
    </lineage>
</organism>
<dbReference type="AlphaFoldDB" id="A0A913YZJ8"/>
<dbReference type="InterPro" id="IPR043504">
    <property type="entry name" value="Peptidase_S1_PA_chymotrypsin"/>
</dbReference>
<evidence type="ECO:0000313" key="11">
    <source>
        <dbReference type="EnsemblMetazoa" id="XP_038044166.1"/>
    </source>
</evidence>
<evidence type="ECO:0000256" key="2">
    <source>
        <dbReference type="ARBA" id="ARBA00022525"/>
    </source>
</evidence>
<dbReference type="RefSeq" id="XP_038044166.1">
    <property type="nucleotide sequence ID" value="XM_038188238.1"/>
</dbReference>
<evidence type="ECO:0000256" key="4">
    <source>
        <dbReference type="ARBA" id="ARBA00022729"/>
    </source>
</evidence>
<name>A0A913YZJ8_PATMI</name>
<dbReference type="CDD" id="cd00190">
    <property type="entry name" value="Tryp_SPc"/>
    <property type="match status" value="1"/>
</dbReference>
<dbReference type="GeneID" id="119718818"/>
<dbReference type="GO" id="GO:0005615">
    <property type="term" value="C:extracellular space"/>
    <property type="evidence" value="ECO:0007669"/>
    <property type="project" value="TreeGrafter"/>
</dbReference>
<keyword evidence="12" id="KW-1185">Reference proteome</keyword>
<dbReference type="EnsemblMetazoa" id="XM_038188238.1">
    <property type="protein sequence ID" value="XP_038044166.1"/>
    <property type="gene ID" value="LOC119718818"/>
</dbReference>
<dbReference type="PANTHER" id="PTHR24264">
    <property type="entry name" value="TRYPSIN-RELATED"/>
    <property type="match status" value="1"/>
</dbReference>
<dbReference type="OMA" id="VFANSHQ"/>
<dbReference type="InterPro" id="IPR009003">
    <property type="entry name" value="Peptidase_S1_PA"/>
</dbReference>
<feature type="domain" description="Peptidase S1" evidence="10">
    <location>
        <begin position="22"/>
        <end position="253"/>
    </location>
</feature>
<dbReference type="PANTHER" id="PTHR24264:SF65">
    <property type="entry name" value="SRCR DOMAIN-CONTAINING PROTEIN"/>
    <property type="match status" value="1"/>
</dbReference>
<dbReference type="Proteomes" id="UP000887568">
    <property type="component" value="Unplaced"/>
</dbReference>
<keyword evidence="5 8" id="KW-0378">Hydrolase</keyword>
<proteinExistence type="predicted"/>
<keyword evidence="7" id="KW-1015">Disulfide bond</keyword>
<evidence type="ECO:0000256" key="3">
    <source>
        <dbReference type="ARBA" id="ARBA00022670"/>
    </source>
</evidence>
<dbReference type="GO" id="GO:0006508">
    <property type="term" value="P:proteolysis"/>
    <property type="evidence" value="ECO:0007669"/>
    <property type="project" value="UniProtKB-KW"/>
</dbReference>
<evidence type="ECO:0000256" key="5">
    <source>
        <dbReference type="ARBA" id="ARBA00022801"/>
    </source>
</evidence>
<keyword evidence="4 9" id="KW-0732">Signal</keyword>
<evidence type="ECO:0000259" key="10">
    <source>
        <dbReference type="PROSITE" id="PS50240"/>
    </source>
</evidence>
<dbReference type="InterPro" id="IPR033116">
    <property type="entry name" value="TRYPSIN_SER"/>
</dbReference>
<evidence type="ECO:0000256" key="9">
    <source>
        <dbReference type="SAM" id="SignalP"/>
    </source>
</evidence>
<feature type="chain" id="PRO_5037874250" description="Peptidase S1 domain-containing protein" evidence="9">
    <location>
        <begin position="20"/>
        <end position="258"/>
    </location>
</feature>
<accession>A0A913YZJ8</accession>
<feature type="signal peptide" evidence="9">
    <location>
        <begin position="1"/>
        <end position="19"/>
    </location>
</feature>
<dbReference type="InterPro" id="IPR050127">
    <property type="entry name" value="Serine_Proteases_S1"/>
</dbReference>
<dbReference type="PROSITE" id="PS00134">
    <property type="entry name" value="TRYPSIN_HIS"/>
    <property type="match status" value="1"/>
</dbReference>
<dbReference type="InterPro" id="IPR001314">
    <property type="entry name" value="Peptidase_S1A"/>
</dbReference>
<dbReference type="Gene3D" id="2.40.10.10">
    <property type="entry name" value="Trypsin-like serine proteases"/>
    <property type="match status" value="1"/>
</dbReference>
<dbReference type="SUPFAM" id="SSF50494">
    <property type="entry name" value="Trypsin-like serine proteases"/>
    <property type="match status" value="1"/>
</dbReference>
<dbReference type="PROSITE" id="PS00135">
    <property type="entry name" value="TRYPSIN_SER"/>
    <property type="match status" value="1"/>
</dbReference>
<dbReference type="FunFam" id="2.40.10.10:FF:000120">
    <property type="entry name" value="Putative serine protease"/>
    <property type="match status" value="1"/>
</dbReference>
<evidence type="ECO:0000256" key="8">
    <source>
        <dbReference type="RuleBase" id="RU363034"/>
    </source>
</evidence>
<dbReference type="InterPro" id="IPR018114">
    <property type="entry name" value="TRYPSIN_HIS"/>
</dbReference>
<dbReference type="PRINTS" id="PR00722">
    <property type="entry name" value="CHYMOTRYPSIN"/>
</dbReference>
<keyword evidence="2" id="KW-0964">Secreted</keyword>
<comment type="subcellular location">
    <subcellularLocation>
        <location evidence="1">Secreted</location>
    </subcellularLocation>
</comment>
<evidence type="ECO:0000313" key="12">
    <source>
        <dbReference type="Proteomes" id="UP000887568"/>
    </source>
</evidence>
<evidence type="ECO:0000256" key="7">
    <source>
        <dbReference type="ARBA" id="ARBA00023157"/>
    </source>
</evidence>
<dbReference type="Pfam" id="PF00089">
    <property type="entry name" value="Trypsin"/>
    <property type="match status" value="1"/>
</dbReference>
<dbReference type="SMART" id="SM00020">
    <property type="entry name" value="Tryp_SPc"/>
    <property type="match status" value="1"/>
</dbReference>
<dbReference type="PROSITE" id="PS50240">
    <property type="entry name" value="TRYPSIN_DOM"/>
    <property type="match status" value="1"/>
</dbReference>
<dbReference type="OrthoDB" id="10059102at2759"/>
<evidence type="ECO:0000256" key="6">
    <source>
        <dbReference type="ARBA" id="ARBA00022825"/>
    </source>
</evidence>
<evidence type="ECO:0000256" key="1">
    <source>
        <dbReference type="ARBA" id="ARBA00004613"/>
    </source>
</evidence>
<protein>
    <recommendedName>
        <fullName evidence="10">Peptidase S1 domain-containing protein</fullName>
    </recommendedName>
</protein>
<dbReference type="InterPro" id="IPR001254">
    <property type="entry name" value="Trypsin_dom"/>
</dbReference>
<keyword evidence="3 8" id="KW-0645">Protease</keyword>
<reference evidence="11" key="1">
    <citation type="submission" date="2022-11" db="UniProtKB">
        <authorList>
            <consortium name="EnsemblMetazoa"/>
        </authorList>
    </citation>
    <scope>IDENTIFICATION</scope>
</reference>
<sequence>MKFFIPLACLLAVLTPALGELIVGGHESTPNSRPYQVALYSSTTWQFCGGTLVHKDWVVSAAHCVSSSSFWVGLGYHDKYQHSVSGQQYIKGTWYRHPNFNSNTLDNDIALVKLASSANTGTKIKTIPITNKYPTAGKTLLVSGWGTESSGAWTTPTKLREVEVDALSLSACKADYGSSAITSNMFCAASPGKDACQGDSGGPIVSGHGASSHSSSTILEGIVSWGYGCASPSYAGVYTTVGNYCSWISSTTGGAVNC</sequence>
<dbReference type="GO" id="GO:0004252">
    <property type="term" value="F:serine-type endopeptidase activity"/>
    <property type="evidence" value="ECO:0007669"/>
    <property type="project" value="InterPro"/>
</dbReference>